<evidence type="ECO:0000256" key="1">
    <source>
        <dbReference type="SAM" id="SignalP"/>
    </source>
</evidence>
<keyword evidence="4" id="KW-1185">Reference proteome</keyword>
<accession>A0ABV9CFF6</accession>
<keyword evidence="1" id="KW-0732">Signal</keyword>
<dbReference type="RefSeq" id="WP_380840107.1">
    <property type="nucleotide sequence ID" value="NZ_JBHSFP010000006.1"/>
</dbReference>
<dbReference type="InterPro" id="IPR058407">
    <property type="entry name" value="DUF8094"/>
</dbReference>
<dbReference type="Pfam" id="PF26366">
    <property type="entry name" value="DUF8094"/>
    <property type="match status" value="1"/>
</dbReference>
<dbReference type="Proteomes" id="UP001596004">
    <property type="component" value="Unassembled WGS sequence"/>
</dbReference>
<evidence type="ECO:0000259" key="2">
    <source>
        <dbReference type="Pfam" id="PF26366"/>
    </source>
</evidence>
<dbReference type="EMBL" id="JBHSFP010000006">
    <property type="protein sequence ID" value="MFC4531490.1"/>
    <property type="molecule type" value="Genomic_DNA"/>
</dbReference>
<evidence type="ECO:0000313" key="3">
    <source>
        <dbReference type="EMBL" id="MFC4531490.1"/>
    </source>
</evidence>
<name>A0ABV9CFF6_9ACTN</name>
<organism evidence="3 4">
    <name type="scientific">Sphaerisporangium dianthi</name>
    <dbReference type="NCBI Taxonomy" id="1436120"/>
    <lineage>
        <taxon>Bacteria</taxon>
        <taxon>Bacillati</taxon>
        <taxon>Actinomycetota</taxon>
        <taxon>Actinomycetes</taxon>
        <taxon>Streptosporangiales</taxon>
        <taxon>Streptosporangiaceae</taxon>
        <taxon>Sphaerisporangium</taxon>
    </lineage>
</organism>
<feature type="signal peptide" evidence="1">
    <location>
        <begin position="1"/>
        <end position="27"/>
    </location>
</feature>
<reference evidence="4" key="1">
    <citation type="journal article" date="2019" name="Int. J. Syst. Evol. Microbiol.">
        <title>The Global Catalogue of Microorganisms (GCM) 10K type strain sequencing project: providing services to taxonomists for standard genome sequencing and annotation.</title>
        <authorList>
            <consortium name="The Broad Institute Genomics Platform"/>
            <consortium name="The Broad Institute Genome Sequencing Center for Infectious Disease"/>
            <person name="Wu L."/>
            <person name="Ma J."/>
        </authorList>
    </citation>
    <scope>NUCLEOTIDE SEQUENCE [LARGE SCALE GENOMIC DNA]</scope>
    <source>
        <strain evidence="4">CGMCC 4.7132</strain>
    </source>
</reference>
<protein>
    <recommendedName>
        <fullName evidence="2">DUF8094 domain-containing protein</fullName>
    </recommendedName>
</protein>
<proteinExistence type="predicted"/>
<comment type="caution">
    <text evidence="3">The sequence shown here is derived from an EMBL/GenBank/DDBJ whole genome shotgun (WGS) entry which is preliminary data.</text>
</comment>
<feature type="chain" id="PRO_5046949761" description="DUF8094 domain-containing protein" evidence="1">
    <location>
        <begin position="28"/>
        <end position="319"/>
    </location>
</feature>
<dbReference type="PROSITE" id="PS51257">
    <property type="entry name" value="PROKAR_LIPOPROTEIN"/>
    <property type="match status" value="1"/>
</dbReference>
<evidence type="ECO:0000313" key="4">
    <source>
        <dbReference type="Proteomes" id="UP001596004"/>
    </source>
</evidence>
<sequence length="319" mass="34575">MARSVLRRLVALGISVALLTGCGAVNGGEASPTPEPVADTASARTVQESEAATAFELLKELDEARRKRDCAKVLFLTTSAASELGGRACEATRNGRPVPAPVAYGDVDYFLPDRAVERPWFVALARKPQPSYFVFAYEEDRWRLAYGPVRLAGREPGLDADEVTRAVPTEDPEDGLRARLVPQKHLAFLSDRFGLTGVRFVSGDPMRNLLTELVKKPATVRPDRLSYDVQLVPEDTRALGVEGGGALVFHAIKIIYTQKARSRRLTHPLFGADALRAFTGGADRAVIHVTEVVSLATKVAPDGRLTTVAMSRGLADITR</sequence>
<feature type="domain" description="DUF8094" evidence="2">
    <location>
        <begin position="88"/>
        <end position="304"/>
    </location>
</feature>
<gene>
    <name evidence="3" type="ORF">ACFO60_12005</name>
</gene>